<dbReference type="Proteomes" id="UP000054166">
    <property type="component" value="Unassembled WGS sequence"/>
</dbReference>
<evidence type="ECO:0000313" key="1">
    <source>
        <dbReference type="EMBL" id="KIM71671.1"/>
    </source>
</evidence>
<reference evidence="1 2" key="1">
    <citation type="submission" date="2014-04" db="EMBL/GenBank/DDBJ databases">
        <authorList>
            <consortium name="DOE Joint Genome Institute"/>
            <person name="Kuo A."/>
            <person name="Tarkka M."/>
            <person name="Buscot F."/>
            <person name="Kohler A."/>
            <person name="Nagy L.G."/>
            <person name="Floudas D."/>
            <person name="Copeland A."/>
            <person name="Barry K.W."/>
            <person name="Cichocki N."/>
            <person name="Veneault-Fourrey C."/>
            <person name="LaButti K."/>
            <person name="Lindquist E.A."/>
            <person name="Lipzen A."/>
            <person name="Lundell T."/>
            <person name="Morin E."/>
            <person name="Murat C."/>
            <person name="Sun H."/>
            <person name="Tunlid A."/>
            <person name="Henrissat B."/>
            <person name="Grigoriev I.V."/>
            <person name="Hibbett D.S."/>
            <person name="Martin F."/>
            <person name="Nordberg H.P."/>
            <person name="Cantor M.N."/>
            <person name="Hua S.X."/>
        </authorList>
    </citation>
    <scope>NUCLEOTIDE SEQUENCE [LARGE SCALE GENOMIC DNA]</scope>
    <source>
        <strain evidence="1 2">F 1598</strain>
    </source>
</reference>
<dbReference type="EMBL" id="KN833237">
    <property type="protein sequence ID" value="KIM71671.1"/>
    <property type="molecule type" value="Genomic_DNA"/>
</dbReference>
<dbReference type="OrthoDB" id="3048394at2759"/>
<gene>
    <name evidence="1" type="ORF">PILCRDRAFT_830210</name>
</gene>
<dbReference type="HOGENOM" id="CLU_1713989_0_0_1"/>
<proteinExistence type="predicted"/>
<evidence type="ECO:0000313" key="2">
    <source>
        <dbReference type="Proteomes" id="UP000054166"/>
    </source>
</evidence>
<keyword evidence="2" id="KW-1185">Reference proteome</keyword>
<dbReference type="InParanoid" id="A0A0C3EV37"/>
<sequence length="182" mass="20290">MSHQMLGPCCLCPLAYPTGPDFVEAAIYMVPAGLLSGEYVASCAKGRCDYFAFIERLYNKNGLYIENYPRREFGERVPPRVKHHSEDLQIGLSRAGSSRPLKRTFAMLDINAETIPIRAAGYSDQKTVSELLAQLDARVLPGIPENQFSALFARCECGLVTTARAFNDHKCRVNIIDLTRDD</sequence>
<reference evidence="2" key="2">
    <citation type="submission" date="2015-01" db="EMBL/GenBank/DDBJ databases">
        <title>Evolutionary Origins and Diversification of the Mycorrhizal Mutualists.</title>
        <authorList>
            <consortium name="DOE Joint Genome Institute"/>
            <consortium name="Mycorrhizal Genomics Consortium"/>
            <person name="Kohler A."/>
            <person name="Kuo A."/>
            <person name="Nagy L.G."/>
            <person name="Floudas D."/>
            <person name="Copeland A."/>
            <person name="Barry K.W."/>
            <person name="Cichocki N."/>
            <person name="Veneault-Fourrey C."/>
            <person name="LaButti K."/>
            <person name="Lindquist E.A."/>
            <person name="Lipzen A."/>
            <person name="Lundell T."/>
            <person name="Morin E."/>
            <person name="Murat C."/>
            <person name="Riley R."/>
            <person name="Ohm R."/>
            <person name="Sun H."/>
            <person name="Tunlid A."/>
            <person name="Henrissat B."/>
            <person name="Grigoriev I.V."/>
            <person name="Hibbett D.S."/>
            <person name="Martin F."/>
        </authorList>
    </citation>
    <scope>NUCLEOTIDE SEQUENCE [LARGE SCALE GENOMIC DNA]</scope>
    <source>
        <strain evidence="2">F 1598</strain>
    </source>
</reference>
<name>A0A0C3EV37_PILCF</name>
<accession>A0A0C3EV37</accession>
<protein>
    <submittedName>
        <fullName evidence="1">Uncharacterized protein</fullName>
    </submittedName>
</protein>
<organism evidence="1 2">
    <name type="scientific">Piloderma croceum (strain F 1598)</name>
    <dbReference type="NCBI Taxonomy" id="765440"/>
    <lineage>
        <taxon>Eukaryota</taxon>
        <taxon>Fungi</taxon>
        <taxon>Dikarya</taxon>
        <taxon>Basidiomycota</taxon>
        <taxon>Agaricomycotina</taxon>
        <taxon>Agaricomycetes</taxon>
        <taxon>Agaricomycetidae</taxon>
        <taxon>Atheliales</taxon>
        <taxon>Atheliaceae</taxon>
        <taxon>Piloderma</taxon>
    </lineage>
</organism>
<dbReference type="AlphaFoldDB" id="A0A0C3EV37"/>